<organism evidence="2 3">
    <name type="scientific">Candidatus Liptonbacteria bacterium RIFCSPLOWO2_01_FULL_52_25</name>
    <dbReference type="NCBI Taxonomy" id="1798650"/>
    <lineage>
        <taxon>Bacteria</taxon>
        <taxon>Candidatus Liptoniibacteriota</taxon>
    </lineage>
</organism>
<reference evidence="2 3" key="1">
    <citation type="journal article" date="2016" name="Nat. Commun.">
        <title>Thousands of microbial genomes shed light on interconnected biogeochemical processes in an aquifer system.</title>
        <authorList>
            <person name="Anantharaman K."/>
            <person name="Brown C.T."/>
            <person name="Hug L.A."/>
            <person name="Sharon I."/>
            <person name="Castelle C.J."/>
            <person name="Probst A.J."/>
            <person name="Thomas B.C."/>
            <person name="Singh A."/>
            <person name="Wilkins M.J."/>
            <person name="Karaoz U."/>
            <person name="Brodie E.L."/>
            <person name="Williams K.H."/>
            <person name="Hubbard S.S."/>
            <person name="Banfield J.F."/>
        </authorList>
    </citation>
    <scope>NUCLEOTIDE SEQUENCE [LARGE SCALE GENOMIC DNA]</scope>
</reference>
<dbReference type="PANTHER" id="PTHR35004:SF7">
    <property type="entry name" value="INTEGRASE PROTEIN"/>
    <property type="match status" value="1"/>
</dbReference>
<dbReference type="InterPro" id="IPR036397">
    <property type="entry name" value="RNaseH_sf"/>
</dbReference>
<protein>
    <recommendedName>
        <fullName evidence="1">Integrase catalytic domain-containing protein</fullName>
    </recommendedName>
</protein>
<dbReference type="PROSITE" id="PS50994">
    <property type="entry name" value="INTEGRASE"/>
    <property type="match status" value="1"/>
</dbReference>
<dbReference type="GO" id="GO:0003676">
    <property type="term" value="F:nucleic acid binding"/>
    <property type="evidence" value="ECO:0007669"/>
    <property type="project" value="InterPro"/>
</dbReference>
<dbReference type="InterPro" id="IPR012337">
    <property type="entry name" value="RNaseH-like_sf"/>
</dbReference>
<dbReference type="Gene3D" id="3.30.420.10">
    <property type="entry name" value="Ribonuclease H-like superfamily/Ribonuclease H"/>
    <property type="match status" value="1"/>
</dbReference>
<feature type="domain" description="Integrase catalytic" evidence="1">
    <location>
        <begin position="129"/>
        <end position="306"/>
    </location>
</feature>
<evidence type="ECO:0000313" key="2">
    <source>
        <dbReference type="EMBL" id="OGY99455.1"/>
    </source>
</evidence>
<gene>
    <name evidence="2" type="ORF">A2945_01195</name>
</gene>
<name>A0A1G2CDK1_9BACT</name>
<dbReference type="Pfam" id="PF13518">
    <property type="entry name" value="HTH_28"/>
    <property type="match status" value="1"/>
</dbReference>
<dbReference type="Proteomes" id="UP000178880">
    <property type="component" value="Unassembled WGS sequence"/>
</dbReference>
<accession>A0A1G2CDK1</accession>
<dbReference type="InterPro" id="IPR001584">
    <property type="entry name" value="Integrase_cat-core"/>
</dbReference>
<dbReference type="EMBL" id="MHLA01000015">
    <property type="protein sequence ID" value="OGY99455.1"/>
    <property type="molecule type" value="Genomic_DNA"/>
</dbReference>
<dbReference type="GO" id="GO:0015074">
    <property type="term" value="P:DNA integration"/>
    <property type="evidence" value="ECO:0007669"/>
    <property type="project" value="InterPro"/>
</dbReference>
<dbReference type="AlphaFoldDB" id="A0A1G2CDK1"/>
<sequence>MAKTIKEERMRWVLPIVNKEVRLVVAAKVFPYGKRTLERWVAAYRRGGEEALTPKSTEPKRYHGETSIWLKERVIAVRKRTKKCAQKIHWQLAKEGIVIPARTIGKILKKENLVRQYRVKKVKYKYLRAERQPGELVEIDVKHVPGTVAGRRYFQYTAIDTSSRWRHLAIFEEECTLSTLAFLGEVMARFPRPILAVKTDNHSTFTNYYTGTNKRSDRTVKTVHALDRFCAERGMVHYLIDPGHPAQNGTVERSHREDQEKFYERLSFTSLRDLRRKIVVWNTYYNNLEHCGLNGKTPNEFLVENRKLNPPYVCA</sequence>
<proteinExistence type="predicted"/>
<dbReference type="PANTHER" id="PTHR35004">
    <property type="entry name" value="TRANSPOSASE RV3428C-RELATED"/>
    <property type="match status" value="1"/>
</dbReference>
<dbReference type="InterPro" id="IPR055247">
    <property type="entry name" value="InsJ-like_HTH"/>
</dbReference>
<dbReference type="Pfam" id="PF00665">
    <property type="entry name" value="rve"/>
    <property type="match status" value="1"/>
</dbReference>
<evidence type="ECO:0000313" key="3">
    <source>
        <dbReference type="Proteomes" id="UP000178880"/>
    </source>
</evidence>
<evidence type="ECO:0000259" key="1">
    <source>
        <dbReference type="PROSITE" id="PS50994"/>
    </source>
</evidence>
<comment type="caution">
    <text evidence="2">The sequence shown here is derived from an EMBL/GenBank/DDBJ whole genome shotgun (WGS) entry which is preliminary data.</text>
</comment>
<dbReference type="SUPFAM" id="SSF53098">
    <property type="entry name" value="Ribonuclease H-like"/>
    <property type="match status" value="1"/>
</dbReference>